<dbReference type="Proteomes" id="UP000037600">
    <property type="component" value="Unassembled WGS sequence"/>
</dbReference>
<keyword evidence="3" id="KW-1185">Reference proteome</keyword>
<dbReference type="InterPro" id="IPR058812">
    <property type="entry name" value="RhsPI"/>
</dbReference>
<organism evidence="2 3">
    <name type="scientific">Catenovulum maritimum</name>
    <dbReference type="NCBI Taxonomy" id="1513271"/>
    <lineage>
        <taxon>Bacteria</taxon>
        <taxon>Pseudomonadati</taxon>
        <taxon>Pseudomonadota</taxon>
        <taxon>Gammaproteobacteria</taxon>
        <taxon>Alteromonadales</taxon>
        <taxon>Alteromonadaceae</taxon>
        <taxon>Catenovulum</taxon>
    </lineage>
</organism>
<name>A0A0J8GQS9_9ALTE</name>
<evidence type="ECO:0000313" key="3">
    <source>
        <dbReference type="Proteomes" id="UP000037600"/>
    </source>
</evidence>
<evidence type="ECO:0000259" key="1">
    <source>
        <dbReference type="Pfam" id="PF26352"/>
    </source>
</evidence>
<evidence type="ECO:0000313" key="2">
    <source>
        <dbReference type="EMBL" id="KMT65160.1"/>
    </source>
</evidence>
<feature type="domain" description="RhsPI" evidence="1">
    <location>
        <begin position="22"/>
        <end position="121"/>
    </location>
</feature>
<proteinExistence type="predicted"/>
<dbReference type="RefSeq" id="WP_048692315.1">
    <property type="nucleotide sequence ID" value="NZ_KQ130490.1"/>
</dbReference>
<protein>
    <recommendedName>
        <fullName evidence="1">RhsPI domain-containing protein</fullName>
    </recommendedName>
</protein>
<dbReference type="Pfam" id="PF26352">
    <property type="entry name" value="RhsPI"/>
    <property type="match status" value="1"/>
</dbReference>
<dbReference type="OrthoDB" id="5905572at2"/>
<dbReference type="PATRIC" id="fig|1513271.3.peg.2139"/>
<dbReference type="EMBL" id="LAZL01000015">
    <property type="protein sequence ID" value="KMT65160.1"/>
    <property type="molecule type" value="Genomic_DNA"/>
</dbReference>
<dbReference type="AlphaFoldDB" id="A0A0J8GQS9"/>
<comment type="caution">
    <text evidence="2">The sequence shown here is derived from an EMBL/GenBank/DDBJ whole genome shotgun (WGS) entry which is preliminary data.</text>
</comment>
<sequence length="127" mass="14958">MNNVSDIEKLIEDIWKEPIFSRITTKKLDTSFYSELSKQIPDKFIVIEEVFLRDELENIWESYQAHLSEYEIFPFLGTLGEAVICIGYGEINRGKVYYFDFDFGCFELEGDRLEDFFSKLNLSVPKV</sequence>
<gene>
    <name evidence="2" type="ORF">XM47_10510</name>
</gene>
<reference evidence="2 3" key="1">
    <citation type="submission" date="2015-04" db="EMBL/GenBank/DDBJ databases">
        <title>Draft Genome Sequence of the Novel Agar-Digesting Marine Bacterium Q1.</title>
        <authorList>
            <person name="Li Y."/>
            <person name="Li D."/>
            <person name="Chen G."/>
            <person name="Du Z."/>
        </authorList>
    </citation>
    <scope>NUCLEOTIDE SEQUENCE [LARGE SCALE GENOMIC DNA]</scope>
    <source>
        <strain evidence="2 3">Q1</strain>
    </source>
</reference>
<accession>A0A0J8GQS9</accession>